<accession>A0ABX6KIJ5</accession>
<gene>
    <name evidence="1" type="ORF">FOC48_03140</name>
</gene>
<dbReference type="EMBL" id="CP050965">
    <property type="protein sequence ID" value="QIX87810.1"/>
    <property type="molecule type" value="Genomic_DNA"/>
</dbReference>
<evidence type="ECO:0000313" key="2">
    <source>
        <dbReference type="Proteomes" id="UP000501205"/>
    </source>
</evidence>
<sequence length="554" mass="64533">MWFKLNKEDKQNYKLLITNFASLSEAFSQKKEDEESDDFVAPIINSKFQETVFQKSFNAFGEDISNTSFDASIILDEKNKYLVGIKSFGISSGDQKIAQFKSDSQSRGWIDKFNTIRDNSQNAKTKEENDRINNNYYYELAKEISLLRNKRIASSKEQLKGFVYDDVTVKSVYHVLMPSKKGEKPKIYVGEIEYLPIDIENIEIEGATSLKTPTNFKFNDGRHFYKYTSADSQLYMNFKNKDIVLEEWELEYVKDPFYIFEKLHLLSRKSEENKILQTVSWMIPNKDGKVEESSGFNAFDGSSKIGKNSREKRIKKLEQYLKENFTIEDTNFVIDLLKKILIENTEKVEKKQLRSKLINFIENLNDDYLTNEIEKMVYRPVGEVYIPIPDSKNFHKNFPDFFAKNAGKLKQGKASLALPKENRTFKLKFISSGNVIDAYINQDAGKAIQSIDRQDILGEWLLRGVFQLEERELLTSERLAELHINAIRFTKYVDTDEIGIEFIWIDENNPPEDSIGWVAKNKISKIEKIKTNRKLHKNISRKVADPQEDSDYSY</sequence>
<keyword evidence="2" id="KW-1185">Reference proteome</keyword>
<protein>
    <submittedName>
        <fullName evidence="1">Uncharacterized protein</fullName>
    </submittedName>
</protein>
<name>A0ABX6KIJ5_9BACL</name>
<reference evidence="1 2" key="1">
    <citation type="submission" date="2019-11" db="EMBL/GenBank/DDBJ databases">
        <title>FDA dAtabase for Regulatory Grade micrObial Sequences (FDA-ARGOS): Supporting development and validation of Infectious Disease Dx tests.</title>
        <authorList>
            <person name="Damon A."/>
            <person name="Tallon L."/>
            <person name="Sadzewicz L."/>
            <person name="Vavikolanu K."/>
            <person name="Mehta A."/>
            <person name="Aluvathingal J."/>
            <person name="Nadendla S."/>
            <person name="Myers T."/>
            <person name="Yan Y."/>
            <person name="Sichtig H."/>
        </authorList>
    </citation>
    <scope>NUCLEOTIDE SEQUENCE [LARGE SCALE GENOMIC DNA]</scope>
    <source>
        <strain evidence="1 2">FDAARGOS_740</strain>
    </source>
</reference>
<evidence type="ECO:0000313" key="1">
    <source>
        <dbReference type="EMBL" id="QIX87810.1"/>
    </source>
</evidence>
<dbReference type="RefSeq" id="WP_172497845.1">
    <property type="nucleotide sequence ID" value="NZ_CP050965.1"/>
</dbReference>
<dbReference type="Proteomes" id="UP000501205">
    <property type="component" value="Chromosome"/>
</dbReference>
<proteinExistence type="predicted"/>
<organism evidence="1 2">
    <name type="scientific">Gemella haemolysans</name>
    <dbReference type="NCBI Taxonomy" id="1379"/>
    <lineage>
        <taxon>Bacteria</taxon>
        <taxon>Bacillati</taxon>
        <taxon>Bacillota</taxon>
        <taxon>Bacilli</taxon>
        <taxon>Bacillales</taxon>
        <taxon>Gemellaceae</taxon>
        <taxon>Gemella</taxon>
    </lineage>
</organism>